<gene>
    <name evidence="1" type="ORF">CIB84_010686</name>
</gene>
<name>A0A2P4SN72_BAMTH</name>
<keyword evidence="2" id="KW-1185">Reference proteome</keyword>
<dbReference type="EMBL" id="PPHD01033591">
    <property type="protein sequence ID" value="POI25563.1"/>
    <property type="molecule type" value="Genomic_DNA"/>
</dbReference>
<protein>
    <submittedName>
        <fullName evidence="1">Uncharacterized protein</fullName>
    </submittedName>
</protein>
<proteinExistence type="predicted"/>
<comment type="caution">
    <text evidence="1">The sequence shown here is derived from an EMBL/GenBank/DDBJ whole genome shotgun (WGS) entry which is preliminary data.</text>
</comment>
<evidence type="ECO:0000313" key="1">
    <source>
        <dbReference type="EMBL" id="POI25563.1"/>
    </source>
</evidence>
<reference evidence="1 2" key="1">
    <citation type="submission" date="2018-01" db="EMBL/GenBank/DDBJ databases">
        <title>Comparison of the Chinese Bamboo Partridge and Red Junglefowl genome sequences highlights the importance of demography in genome evolution.</title>
        <authorList>
            <person name="Tiley G.P."/>
            <person name="Kimball R.T."/>
            <person name="Braun E.L."/>
            <person name="Burleigh J.G."/>
        </authorList>
    </citation>
    <scope>NUCLEOTIDE SEQUENCE [LARGE SCALE GENOMIC DNA]</scope>
    <source>
        <strain evidence="1">RTK389</strain>
        <tissue evidence="1">Blood</tissue>
    </source>
</reference>
<dbReference type="Proteomes" id="UP000237246">
    <property type="component" value="Unassembled WGS sequence"/>
</dbReference>
<organism evidence="1 2">
    <name type="scientific">Bambusicola thoracicus</name>
    <name type="common">Chinese bamboo-partridge</name>
    <name type="synonym">Perdix thoracica</name>
    <dbReference type="NCBI Taxonomy" id="9083"/>
    <lineage>
        <taxon>Eukaryota</taxon>
        <taxon>Metazoa</taxon>
        <taxon>Chordata</taxon>
        <taxon>Craniata</taxon>
        <taxon>Vertebrata</taxon>
        <taxon>Euteleostomi</taxon>
        <taxon>Archelosauria</taxon>
        <taxon>Archosauria</taxon>
        <taxon>Dinosauria</taxon>
        <taxon>Saurischia</taxon>
        <taxon>Theropoda</taxon>
        <taxon>Coelurosauria</taxon>
        <taxon>Aves</taxon>
        <taxon>Neognathae</taxon>
        <taxon>Galloanserae</taxon>
        <taxon>Galliformes</taxon>
        <taxon>Phasianidae</taxon>
        <taxon>Perdicinae</taxon>
        <taxon>Bambusicola</taxon>
    </lineage>
</organism>
<accession>A0A2P4SN72</accession>
<sequence length="65" mass="7329">VTGKAECPAENTLHGISWKITLAVILVSMARHEIPSEIIYLRPRGYRLQSSEFPFTPKESQQSSE</sequence>
<dbReference type="AlphaFoldDB" id="A0A2P4SN72"/>
<feature type="non-terminal residue" evidence="1">
    <location>
        <position position="1"/>
    </location>
</feature>
<evidence type="ECO:0000313" key="2">
    <source>
        <dbReference type="Proteomes" id="UP000237246"/>
    </source>
</evidence>